<feature type="transmembrane region" description="Helical" evidence="1">
    <location>
        <begin position="84"/>
        <end position="101"/>
    </location>
</feature>
<dbReference type="HOGENOM" id="CLU_1535251_0_0_1"/>
<protein>
    <submittedName>
        <fullName evidence="2">Uncharacterized protein</fullName>
    </submittedName>
</protein>
<dbReference type="EMBL" id="FN596023">
    <property type="protein sequence ID" value="CBI33079.3"/>
    <property type="molecule type" value="Genomic_DNA"/>
</dbReference>
<dbReference type="InParanoid" id="D7TRF5"/>
<dbReference type="PaxDb" id="29760-VIT_00s0239g00030.t01"/>
<dbReference type="AlphaFoldDB" id="D7TRF5"/>
<proteinExistence type="predicted"/>
<organism evidence="2 3">
    <name type="scientific">Vitis vinifera</name>
    <name type="common">Grape</name>
    <dbReference type="NCBI Taxonomy" id="29760"/>
    <lineage>
        <taxon>Eukaryota</taxon>
        <taxon>Viridiplantae</taxon>
        <taxon>Streptophyta</taxon>
        <taxon>Embryophyta</taxon>
        <taxon>Tracheophyta</taxon>
        <taxon>Spermatophyta</taxon>
        <taxon>Magnoliopsida</taxon>
        <taxon>eudicotyledons</taxon>
        <taxon>Gunneridae</taxon>
        <taxon>Pentapetalae</taxon>
        <taxon>rosids</taxon>
        <taxon>Vitales</taxon>
        <taxon>Vitaceae</taxon>
        <taxon>Viteae</taxon>
        <taxon>Vitis</taxon>
    </lineage>
</organism>
<evidence type="ECO:0000256" key="1">
    <source>
        <dbReference type="SAM" id="Phobius"/>
    </source>
</evidence>
<keyword evidence="3" id="KW-1185">Reference proteome</keyword>
<gene>
    <name evidence="2" type="ORF">VIT_00s0239g00030</name>
</gene>
<keyword evidence="1" id="KW-0812">Transmembrane</keyword>
<evidence type="ECO:0000313" key="3">
    <source>
        <dbReference type="Proteomes" id="UP000009183"/>
    </source>
</evidence>
<evidence type="ECO:0000313" key="2">
    <source>
        <dbReference type="EMBL" id="CBI33079.3"/>
    </source>
</evidence>
<feature type="transmembrane region" description="Helical" evidence="1">
    <location>
        <begin position="137"/>
        <end position="157"/>
    </location>
</feature>
<keyword evidence="1" id="KW-0472">Membrane</keyword>
<reference evidence="3" key="1">
    <citation type="journal article" date="2007" name="Nature">
        <title>The grapevine genome sequence suggests ancestral hexaploidization in major angiosperm phyla.</title>
        <authorList>
            <consortium name="The French-Italian Public Consortium for Grapevine Genome Characterization."/>
            <person name="Jaillon O."/>
            <person name="Aury J.-M."/>
            <person name="Noel B."/>
            <person name="Policriti A."/>
            <person name="Clepet C."/>
            <person name="Casagrande A."/>
            <person name="Choisne N."/>
            <person name="Aubourg S."/>
            <person name="Vitulo N."/>
            <person name="Jubin C."/>
            <person name="Vezzi A."/>
            <person name="Legeai F."/>
            <person name="Hugueney P."/>
            <person name="Dasilva C."/>
            <person name="Horner D."/>
            <person name="Mica E."/>
            <person name="Jublot D."/>
            <person name="Poulain J."/>
            <person name="Bruyere C."/>
            <person name="Billault A."/>
            <person name="Segurens B."/>
            <person name="Gouyvenoux M."/>
            <person name="Ugarte E."/>
            <person name="Cattonaro F."/>
            <person name="Anthouard V."/>
            <person name="Vico V."/>
            <person name="Del Fabbro C."/>
            <person name="Alaux M."/>
            <person name="Di Gaspero G."/>
            <person name="Dumas V."/>
            <person name="Felice N."/>
            <person name="Paillard S."/>
            <person name="Juman I."/>
            <person name="Moroldo M."/>
            <person name="Scalabrin S."/>
            <person name="Canaguier A."/>
            <person name="Le Clainche I."/>
            <person name="Malacrida G."/>
            <person name="Durand E."/>
            <person name="Pesole G."/>
            <person name="Laucou V."/>
            <person name="Chatelet P."/>
            <person name="Merdinoglu D."/>
            <person name="Delledonne M."/>
            <person name="Pezzotti M."/>
            <person name="Lecharny A."/>
            <person name="Scarpelli C."/>
            <person name="Artiguenave F."/>
            <person name="Pe M.E."/>
            <person name="Valle G."/>
            <person name="Morgante M."/>
            <person name="Caboche M."/>
            <person name="Adam-Blondon A.-F."/>
            <person name="Weissenbach J."/>
            <person name="Quetier F."/>
            <person name="Wincker P."/>
        </authorList>
    </citation>
    <scope>NUCLEOTIDE SEQUENCE [LARGE SCALE GENOMIC DNA]</scope>
    <source>
        <strain evidence="3">cv. Pinot noir / PN40024</strain>
    </source>
</reference>
<accession>D7TRF5</accession>
<dbReference type="Proteomes" id="UP000009183">
    <property type="component" value="Unassembled WGS sequence, unordered"/>
</dbReference>
<sequence length="175" mass="20538">MWSTLNLRDISWLQNIHHDPSISTLCISKSCCSIKGNGRNISVGMKNRYDMSGRIWARDYHFNMFSIFKPLCNNKNNQCNAMNIGYDINVIGVCCFVLGVYKKKMVLKANQRYKEALKMKPDFYQGLVALWQQKFEYAKFLSILQLIAMLIWQCGLLKRFYRFITKLTTICNYNI</sequence>
<keyword evidence="1" id="KW-1133">Transmembrane helix</keyword>
<name>D7TRF5_VITVI</name>